<name>A0A238BWW4_9BILA</name>
<dbReference type="AlphaFoldDB" id="A0A238BWW4"/>
<dbReference type="Gene3D" id="3.30.200.20">
    <property type="entry name" value="Phosphorylase Kinase, domain 1"/>
    <property type="match status" value="1"/>
</dbReference>
<reference evidence="1 2" key="1">
    <citation type="submission" date="2015-12" db="EMBL/GenBank/DDBJ databases">
        <title>Draft genome of the nematode, Onchocerca flexuosa.</title>
        <authorList>
            <person name="Mitreva M."/>
        </authorList>
    </citation>
    <scope>NUCLEOTIDE SEQUENCE [LARGE SCALE GENOMIC DNA]</scope>
    <source>
        <strain evidence="1">Red Deer</strain>
    </source>
</reference>
<dbReference type="Gene3D" id="1.10.510.10">
    <property type="entry name" value="Transferase(Phosphotransferase) domain 1"/>
    <property type="match status" value="1"/>
</dbReference>
<keyword evidence="2" id="KW-1185">Reference proteome</keyword>
<proteinExistence type="predicted"/>
<evidence type="ECO:0000313" key="1">
    <source>
        <dbReference type="EMBL" id="OZC09762.1"/>
    </source>
</evidence>
<evidence type="ECO:0000313" key="2">
    <source>
        <dbReference type="Proteomes" id="UP000242913"/>
    </source>
</evidence>
<sequence>MKLETKAKSSDRLWHEYHTYKNLRVGFPILWSGNQGELNILIMELLGPSLEDLFSFCALNRRDDLISLAHALIYSLKSELPWFKYKTFSKEKHIGLTDHLKNIMTIEKLCNGYPGK</sequence>
<organism evidence="1 2">
    <name type="scientific">Onchocerca flexuosa</name>
    <dbReference type="NCBI Taxonomy" id="387005"/>
    <lineage>
        <taxon>Eukaryota</taxon>
        <taxon>Metazoa</taxon>
        <taxon>Ecdysozoa</taxon>
        <taxon>Nematoda</taxon>
        <taxon>Chromadorea</taxon>
        <taxon>Rhabditida</taxon>
        <taxon>Spirurina</taxon>
        <taxon>Spiruromorpha</taxon>
        <taxon>Filarioidea</taxon>
        <taxon>Onchocercidae</taxon>
        <taxon>Onchocerca</taxon>
    </lineage>
</organism>
<gene>
    <name evidence="1" type="ORF">X798_03165</name>
</gene>
<dbReference type="EMBL" id="KZ269991">
    <property type="protein sequence ID" value="OZC09762.1"/>
    <property type="molecule type" value="Genomic_DNA"/>
</dbReference>
<evidence type="ECO:0008006" key="3">
    <source>
        <dbReference type="Google" id="ProtNLM"/>
    </source>
</evidence>
<dbReference type="OrthoDB" id="5811053at2759"/>
<dbReference type="Proteomes" id="UP000242913">
    <property type="component" value="Unassembled WGS sequence"/>
</dbReference>
<accession>A0A238BWW4</accession>
<protein>
    <recommendedName>
        <fullName evidence="3">Protein kinase domain-containing protein</fullName>
    </recommendedName>
</protein>